<feature type="domain" description="Asparaginase/glutaminase C-terminal" evidence="5">
    <location>
        <begin position="230"/>
        <end position="343"/>
    </location>
</feature>
<dbReference type="EMBL" id="CYKH01000957">
    <property type="protein sequence ID" value="CUG72634.1"/>
    <property type="molecule type" value="Genomic_DNA"/>
</dbReference>
<accession>A0A0S4J8X9</accession>
<name>A0A0S4J8X9_BODSA</name>
<dbReference type="InterPro" id="IPR036152">
    <property type="entry name" value="Asp/glu_Ase-like_sf"/>
</dbReference>
<dbReference type="PROSITE" id="PS00917">
    <property type="entry name" value="ASN_GLN_ASE_2"/>
    <property type="match status" value="1"/>
</dbReference>
<protein>
    <recommendedName>
        <fullName evidence="1">asparaginase</fullName>
        <ecNumber evidence="1">3.5.1.1</ecNumber>
    </recommendedName>
</protein>
<dbReference type="PIRSF" id="PIRSF500176">
    <property type="entry name" value="L_ASNase"/>
    <property type="match status" value="1"/>
</dbReference>
<evidence type="ECO:0000256" key="2">
    <source>
        <dbReference type="PROSITE-ProRule" id="PRU10100"/>
    </source>
</evidence>
<feature type="domain" description="L-asparaginase N-terminal" evidence="4">
    <location>
        <begin position="60"/>
        <end position="208"/>
    </location>
</feature>
<dbReference type="PANTHER" id="PTHR11707">
    <property type="entry name" value="L-ASPARAGINASE"/>
    <property type="match status" value="1"/>
</dbReference>
<feature type="active site" evidence="2">
    <location>
        <position position="106"/>
    </location>
</feature>
<dbReference type="SMART" id="SM00870">
    <property type="entry name" value="Asparaginase"/>
    <property type="match status" value="1"/>
</dbReference>
<evidence type="ECO:0000259" key="5">
    <source>
        <dbReference type="Pfam" id="PF17763"/>
    </source>
</evidence>
<dbReference type="CDD" id="cd08963">
    <property type="entry name" value="L-asparaginase_I"/>
    <property type="match status" value="1"/>
</dbReference>
<evidence type="ECO:0000259" key="4">
    <source>
        <dbReference type="Pfam" id="PF00710"/>
    </source>
</evidence>
<dbReference type="GO" id="GO:0009066">
    <property type="term" value="P:aspartate family amino acid metabolic process"/>
    <property type="evidence" value="ECO:0007669"/>
    <property type="project" value="UniProtKB-ARBA"/>
</dbReference>
<gene>
    <name evidence="6" type="ORF">BSAL_84000</name>
</gene>
<evidence type="ECO:0000313" key="6">
    <source>
        <dbReference type="EMBL" id="CUG72634.1"/>
    </source>
</evidence>
<keyword evidence="7" id="KW-1185">Reference proteome</keyword>
<dbReference type="Pfam" id="PF17763">
    <property type="entry name" value="Asparaginase_C"/>
    <property type="match status" value="1"/>
</dbReference>
<dbReference type="PRINTS" id="PR00139">
    <property type="entry name" value="ASNGLNASE"/>
</dbReference>
<dbReference type="PANTHER" id="PTHR11707:SF28">
    <property type="entry name" value="60 KDA LYSOPHOSPHOLIPASE"/>
    <property type="match status" value="1"/>
</dbReference>
<dbReference type="GO" id="GO:0004067">
    <property type="term" value="F:asparaginase activity"/>
    <property type="evidence" value="ECO:0007669"/>
    <property type="project" value="UniProtKB-UniRule"/>
</dbReference>
<evidence type="ECO:0000256" key="1">
    <source>
        <dbReference type="ARBA" id="ARBA00012920"/>
    </source>
</evidence>
<proteinExistence type="predicted"/>
<dbReference type="OrthoDB" id="427002at2759"/>
<dbReference type="InterPro" id="IPR006034">
    <property type="entry name" value="Asparaginase/glutaminase-like"/>
</dbReference>
<evidence type="ECO:0000256" key="3">
    <source>
        <dbReference type="SAM" id="MobiDB-lite"/>
    </source>
</evidence>
<dbReference type="InterPro" id="IPR037152">
    <property type="entry name" value="L-asparaginase_N_sf"/>
</dbReference>
<dbReference type="InterPro" id="IPR040919">
    <property type="entry name" value="Asparaginase_C"/>
</dbReference>
<dbReference type="SUPFAM" id="SSF53774">
    <property type="entry name" value="Glutaminase/Asparaginase"/>
    <property type="match status" value="1"/>
</dbReference>
<dbReference type="PROSITE" id="PS51732">
    <property type="entry name" value="ASN_GLN_ASE_3"/>
    <property type="match status" value="1"/>
</dbReference>
<organism evidence="6 7">
    <name type="scientific">Bodo saltans</name>
    <name type="common">Flagellated protozoan</name>
    <dbReference type="NCBI Taxonomy" id="75058"/>
    <lineage>
        <taxon>Eukaryota</taxon>
        <taxon>Discoba</taxon>
        <taxon>Euglenozoa</taxon>
        <taxon>Kinetoplastea</taxon>
        <taxon>Metakinetoplastina</taxon>
        <taxon>Eubodonida</taxon>
        <taxon>Bodonidae</taxon>
        <taxon>Bodo</taxon>
    </lineage>
</organism>
<feature type="region of interest" description="Disordered" evidence="3">
    <location>
        <begin position="1"/>
        <end position="30"/>
    </location>
</feature>
<dbReference type="OMA" id="CMFGPTS"/>
<dbReference type="InterPro" id="IPR041725">
    <property type="entry name" value="L-asparaginase_I"/>
</dbReference>
<dbReference type="InterPro" id="IPR027474">
    <property type="entry name" value="L-asparaginase_N"/>
</dbReference>
<dbReference type="Proteomes" id="UP000051952">
    <property type="component" value="Unassembled WGS sequence"/>
</dbReference>
<dbReference type="Gene3D" id="3.40.50.40">
    <property type="match status" value="1"/>
</dbReference>
<sequence>MIGSDVADGGGNLASQSPVVPEGDGPSSSSRILVINTRSSHYDDDFQQVLLQFDELKMPGMPAFHVQNLPRLNMSADQGHRTWTAIAEVIEKEYDNYTGFVVQHGTDTMVYTATALSFMLENLGKPVMFTGSLIPSNLVQTDLKRNITLAMLFAQNKDICEVCIVFAERLFRGNRTLKSSRHNLQPFASPHFQPLAILKGNRVMVNDQLLLHAPRGRLRVHTDMSSIILTIKLIPGMEPKMAQRLASATKAKAIVLCAFGTGNVPSRRGAILNFTKNCVDRGLLVVVCTQNRYGSVDLSSYETGRQLISTGAVGAGDMTVETTIVKLKYLFGRGLDVPSVRTMLVSNIRGETNPSKLSHL</sequence>
<dbReference type="PIRSF" id="PIRSF001220">
    <property type="entry name" value="L-ASNase_gatD"/>
    <property type="match status" value="1"/>
</dbReference>
<dbReference type="AlphaFoldDB" id="A0A0S4J8X9"/>
<dbReference type="InterPro" id="IPR027473">
    <property type="entry name" value="L-asparaginase_C"/>
</dbReference>
<dbReference type="Gene3D" id="3.40.50.1170">
    <property type="entry name" value="L-asparaginase, N-terminal domain"/>
    <property type="match status" value="1"/>
</dbReference>
<dbReference type="Pfam" id="PF00710">
    <property type="entry name" value="Asparaginase"/>
    <property type="match status" value="1"/>
</dbReference>
<reference evidence="7" key="1">
    <citation type="submission" date="2015-09" db="EMBL/GenBank/DDBJ databases">
        <authorList>
            <consortium name="Pathogen Informatics"/>
        </authorList>
    </citation>
    <scope>NUCLEOTIDE SEQUENCE [LARGE SCALE GENOMIC DNA]</scope>
    <source>
        <strain evidence="7">Lake Konstanz</strain>
    </source>
</reference>
<evidence type="ECO:0000313" key="7">
    <source>
        <dbReference type="Proteomes" id="UP000051952"/>
    </source>
</evidence>
<dbReference type="InterPro" id="IPR027475">
    <property type="entry name" value="Asparaginase/glutaminase_AS2"/>
</dbReference>
<dbReference type="EC" id="3.5.1.1" evidence="1"/>
<dbReference type="VEuPathDB" id="TriTrypDB:BSAL_84000"/>